<dbReference type="RefSeq" id="WP_269579401.1">
    <property type="nucleotide sequence ID" value="NZ_CP114588.1"/>
</dbReference>
<dbReference type="PANTHER" id="PTHR42709">
    <property type="entry name" value="ALKALINE PHOSPHATASE LIKE PROTEIN"/>
    <property type="match status" value="1"/>
</dbReference>
<evidence type="ECO:0000259" key="2">
    <source>
        <dbReference type="Pfam" id="PF09335"/>
    </source>
</evidence>
<gene>
    <name evidence="3" type="ORF">N8M53_02765</name>
</gene>
<accession>A0AA47KLV8</accession>
<evidence type="ECO:0000256" key="1">
    <source>
        <dbReference type="SAM" id="Phobius"/>
    </source>
</evidence>
<evidence type="ECO:0000313" key="4">
    <source>
        <dbReference type="Proteomes" id="UP001164748"/>
    </source>
</evidence>
<dbReference type="InterPro" id="IPR032816">
    <property type="entry name" value="VTT_dom"/>
</dbReference>
<dbReference type="Proteomes" id="UP001164748">
    <property type="component" value="Chromosome"/>
</dbReference>
<evidence type="ECO:0000313" key="3">
    <source>
        <dbReference type="EMBL" id="WBA09158.1"/>
    </source>
</evidence>
<feature type="domain" description="VTT" evidence="2">
    <location>
        <begin position="42"/>
        <end position="133"/>
    </location>
</feature>
<organism evidence="3 4">
    <name type="scientific">Salinivibrio kushneri</name>
    <dbReference type="NCBI Taxonomy" id="1908198"/>
    <lineage>
        <taxon>Bacteria</taxon>
        <taxon>Pseudomonadati</taxon>
        <taxon>Pseudomonadota</taxon>
        <taxon>Gammaproteobacteria</taxon>
        <taxon>Vibrionales</taxon>
        <taxon>Vibrionaceae</taxon>
        <taxon>Salinivibrio</taxon>
    </lineage>
</organism>
<sequence length="140" mass="15696">MDDWMLLATLFATSFLSATLLPGGSEANLVYLITQHAFVDGIVVAIATVGNTLGGMTNYAIGRWLPDYQPHQSWHRRALAWLQRYGYAALLLSWVPVIGDPLCVVAGWLRLRQSWCWVVIFIAKASRYLVIVISFRWVAG</sequence>
<feature type="transmembrane region" description="Helical" evidence="1">
    <location>
        <begin position="115"/>
        <end position="139"/>
    </location>
</feature>
<reference evidence="3" key="1">
    <citation type="submission" date="2022-09" db="EMBL/GenBank/DDBJ databases">
        <authorList>
            <person name="Li Z.-J."/>
        </authorList>
    </citation>
    <scope>NUCLEOTIDE SEQUENCE</scope>
    <source>
        <strain evidence="3">TGB11</strain>
    </source>
</reference>
<protein>
    <submittedName>
        <fullName evidence="3">DedA family protein</fullName>
    </submittedName>
</protein>
<dbReference type="Pfam" id="PF09335">
    <property type="entry name" value="VTT_dom"/>
    <property type="match status" value="1"/>
</dbReference>
<keyword evidence="1" id="KW-0812">Transmembrane</keyword>
<feature type="transmembrane region" description="Helical" evidence="1">
    <location>
        <begin position="37"/>
        <end position="65"/>
    </location>
</feature>
<dbReference type="EMBL" id="CP114588">
    <property type="protein sequence ID" value="WBA09158.1"/>
    <property type="molecule type" value="Genomic_DNA"/>
</dbReference>
<keyword evidence="1" id="KW-1133">Transmembrane helix</keyword>
<proteinExistence type="predicted"/>
<dbReference type="PANTHER" id="PTHR42709:SF4">
    <property type="entry name" value="INNER MEMBRANE PROTEIN YQAA"/>
    <property type="match status" value="1"/>
</dbReference>
<dbReference type="GO" id="GO:0005886">
    <property type="term" value="C:plasma membrane"/>
    <property type="evidence" value="ECO:0007669"/>
    <property type="project" value="UniProtKB-ARBA"/>
</dbReference>
<feature type="transmembrane region" description="Helical" evidence="1">
    <location>
        <begin position="85"/>
        <end position="109"/>
    </location>
</feature>
<dbReference type="InterPro" id="IPR051311">
    <property type="entry name" value="DedA_domain"/>
</dbReference>
<name>A0AA47KLV8_9GAMM</name>
<dbReference type="AlphaFoldDB" id="A0AA47KLV8"/>
<keyword evidence="1" id="KW-0472">Membrane</keyword>